<reference evidence="2" key="1">
    <citation type="submission" date="2017-07" db="EMBL/GenBank/DDBJ databases">
        <authorList>
            <person name="Mikheyev A."/>
            <person name="Grau M."/>
        </authorList>
    </citation>
    <scope>NUCLEOTIDE SEQUENCE</scope>
    <source>
        <tissue evidence="2">Venom_gland</tissue>
    </source>
</reference>
<protein>
    <submittedName>
        <fullName evidence="2">Uncharacterized protein</fullName>
    </submittedName>
</protein>
<reference evidence="2" key="2">
    <citation type="submission" date="2017-12" db="EMBL/GenBank/DDBJ databases">
        <title>Coralsnake Venomics: Analyses of Venom Gland Transcriptomes and Proteomes of Six Brazilian Taxa.</title>
        <authorList>
            <person name="Aird S.D."/>
            <person name="Jorge da Silva N."/>
            <person name="Qiu L."/>
            <person name="Villar-Briones A."/>
            <person name="Aparecida-Saddi V."/>
            <person name="Campos-Telles M.P."/>
            <person name="Grau M."/>
            <person name="Mikheyev A.S."/>
        </authorList>
    </citation>
    <scope>NUCLEOTIDE SEQUENCE</scope>
    <source>
        <tissue evidence="2">Venom_gland</tissue>
    </source>
</reference>
<dbReference type="AlphaFoldDB" id="A0A2H6N9P8"/>
<evidence type="ECO:0000313" key="2">
    <source>
        <dbReference type="EMBL" id="LAA27709.1"/>
    </source>
</evidence>
<dbReference type="EMBL" id="IACI01077550">
    <property type="protein sequence ID" value="LAA27707.1"/>
    <property type="molecule type" value="Transcribed_RNA"/>
</dbReference>
<organism evidence="2">
    <name type="scientific">Micrurus carvalhoi</name>
    <dbReference type="NCBI Taxonomy" id="3147026"/>
    <lineage>
        <taxon>Eukaryota</taxon>
        <taxon>Metazoa</taxon>
        <taxon>Chordata</taxon>
        <taxon>Craniata</taxon>
        <taxon>Vertebrata</taxon>
        <taxon>Euteleostomi</taxon>
        <taxon>Lepidosauria</taxon>
        <taxon>Squamata</taxon>
        <taxon>Bifurcata</taxon>
        <taxon>Unidentata</taxon>
        <taxon>Episquamata</taxon>
        <taxon>Toxicofera</taxon>
        <taxon>Serpentes</taxon>
        <taxon>Colubroidea</taxon>
        <taxon>Elapidae</taxon>
        <taxon>Elapinae</taxon>
        <taxon>Micrurus</taxon>
    </lineage>
</organism>
<sequence>MFLSKQSKEFLCAGFLICIYDFNIFRLLTFQQHDGLSSWLEKTLVRLLRCFPKLDAIYPCSEKCEISFLHYISYSSCVVNLDKQIMQECFKEIYLFIYLFIYTQIYILSHLPKDSGR</sequence>
<accession>A0A2H6N9P8</accession>
<feature type="transmembrane region" description="Helical" evidence="1">
    <location>
        <begin position="93"/>
        <end position="111"/>
    </location>
</feature>
<keyword evidence="1" id="KW-0812">Transmembrane</keyword>
<proteinExistence type="predicted"/>
<name>A0A2H6N9P8_9SAUR</name>
<dbReference type="EMBL" id="IACI01077563">
    <property type="protein sequence ID" value="LAA27715.1"/>
    <property type="molecule type" value="Transcribed_RNA"/>
</dbReference>
<keyword evidence="1" id="KW-0472">Membrane</keyword>
<keyword evidence="1" id="KW-1133">Transmembrane helix</keyword>
<dbReference type="EMBL" id="IACI01077553">
    <property type="protein sequence ID" value="LAA27709.1"/>
    <property type="molecule type" value="Transcribed_RNA"/>
</dbReference>
<evidence type="ECO:0000256" key="1">
    <source>
        <dbReference type="SAM" id="Phobius"/>
    </source>
</evidence>